<name>A0A4Y2P8Z6_ARAVE</name>
<evidence type="ECO:0000313" key="1">
    <source>
        <dbReference type="EMBL" id="GBN47519.1"/>
    </source>
</evidence>
<organism evidence="1 2">
    <name type="scientific">Araneus ventricosus</name>
    <name type="common">Orbweaver spider</name>
    <name type="synonym">Epeira ventricosa</name>
    <dbReference type="NCBI Taxonomy" id="182803"/>
    <lineage>
        <taxon>Eukaryota</taxon>
        <taxon>Metazoa</taxon>
        <taxon>Ecdysozoa</taxon>
        <taxon>Arthropoda</taxon>
        <taxon>Chelicerata</taxon>
        <taxon>Arachnida</taxon>
        <taxon>Araneae</taxon>
        <taxon>Araneomorphae</taxon>
        <taxon>Entelegynae</taxon>
        <taxon>Araneoidea</taxon>
        <taxon>Araneidae</taxon>
        <taxon>Araneus</taxon>
    </lineage>
</organism>
<evidence type="ECO:0000313" key="2">
    <source>
        <dbReference type="Proteomes" id="UP000499080"/>
    </source>
</evidence>
<dbReference type="AlphaFoldDB" id="A0A4Y2P8Z6"/>
<protein>
    <submittedName>
        <fullName evidence="1">Uncharacterized protein</fullName>
    </submittedName>
</protein>
<keyword evidence="2" id="KW-1185">Reference proteome</keyword>
<proteinExistence type="predicted"/>
<gene>
    <name evidence="1" type="ORF">AVEN_34167_1</name>
</gene>
<reference evidence="1 2" key="1">
    <citation type="journal article" date="2019" name="Sci. Rep.">
        <title>Orb-weaving spider Araneus ventricosus genome elucidates the spidroin gene catalogue.</title>
        <authorList>
            <person name="Kono N."/>
            <person name="Nakamura H."/>
            <person name="Ohtoshi R."/>
            <person name="Moran D.A.P."/>
            <person name="Shinohara A."/>
            <person name="Yoshida Y."/>
            <person name="Fujiwara M."/>
            <person name="Mori M."/>
            <person name="Tomita M."/>
            <person name="Arakawa K."/>
        </authorList>
    </citation>
    <scope>NUCLEOTIDE SEQUENCE [LARGE SCALE GENOMIC DNA]</scope>
</reference>
<accession>A0A4Y2P8Z6</accession>
<dbReference type="Proteomes" id="UP000499080">
    <property type="component" value="Unassembled WGS sequence"/>
</dbReference>
<dbReference type="EMBL" id="BGPR01010692">
    <property type="protein sequence ID" value="GBN47519.1"/>
    <property type="molecule type" value="Genomic_DNA"/>
</dbReference>
<sequence>MLFTLWKSIDLVIELQKEIEFHTHDLKNGHEETPTLRISRLHSLHPQPLNSHPLPNSLKIRNSLSYPTPNPKYGLIHVKAKKRNTQEKLAGI</sequence>
<comment type="caution">
    <text evidence="1">The sequence shown here is derived from an EMBL/GenBank/DDBJ whole genome shotgun (WGS) entry which is preliminary data.</text>
</comment>